<proteinExistence type="predicted"/>
<evidence type="ECO:0000256" key="2">
    <source>
        <dbReference type="ARBA" id="ARBA00023034"/>
    </source>
</evidence>
<dbReference type="GO" id="GO:0070273">
    <property type="term" value="F:phosphatidylinositol-4-phosphate binding"/>
    <property type="evidence" value="ECO:0007669"/>
    <property type="project" value="InterPro"/>
</dbReference>
<dbReference type="Proteomes" id="UP000240542">
    <property type="component" value="Unassembled WGS sequence"/>
</dbReference>
<keyword evidence="4" id="KW-0472">Membrane</keyword>
<organism evidence="5 6">
    <name type="scientific">Murinocardiopsis flavida</name>
    <dbReference type="NCBI Taxonomy" id="645275"/>
    <lineage>
        <taxon>Bacteria</taxon>
        <taxon>Bacillati</taxon>
        <taxon>Actinomycetota</taxon>
        <taxon>Actinomycetes</taxon>
        <taxon>Streptosporangiales</taxon>
        <taxon>Nocardiopsidaceae</taxon>
        <taxon>Murinocardiopsis</taxon>
    </lineage>
</organism>
<dbReference type="InterPro" id="IPR038261">
    <property type="entry name" value="GPP34-like_sf"/>
</dbReference>
<evidence type="ECO:0000256" key="1">
    <source>
        <dbReference type="ARBA" id="ARBA00004255"/>
    </source>
</evidence>
<name>A0A2P8DMY6_9ACTN</name>
<evidence type="ECO:0000313" key="5">
    <source>
        <dbReference type="EMBL" id="PSK98559.1"/>
    </source>
</evidence>
<keyword evidence="6" id="KW-1185">Reference proteome</keyword>
<reference evidence="5 6" key="1">
    <citation type="submission" date="2018-03" db="EMBL/GenBank/DDBJ databases">
        <title>Genomic Encyclopedia of Archaeal and Bacterial Type Strains, Phase II (KMG-II): from individual species to whole genera.</title>
        <authorList>
            <person name="Goeker M."/>
        </authorList>
    </citation>
    <scope>NUCLEOTIDE SEQUENCE [LARGE SCALE GENOMIC DNA]</scope>
    <source>
        <strain evidence="5 6">DSM 45312</strain>
    </source>
</reference>
<evidence type="ECO:0000313" key="6">
    <source>
        <dbReference type="Proteomes" id="UP000240542"/>
    </source>
</evidence>
<evidence type="ECO:0000256" key="4">
    <source>
        <dbReference type="ARBA" id="ARBA00023136"/>
    </source>
</evidence>
<keyword evidence="3" id="KW-0446">Lipid-binding</keyword>
<dbReference type="RefSeq" id="WP_106582623.1">
    <property type="nucleotide sequence ID" value="NZ_PYGA01000005.1"/>
</dbReference>
<evidence type="ECO:0000256" key="3">
    <source>
        <dbReference type="ARBA" id="ARBA00023121"/>
    </source>
</evidence>
<protein>
    <submittedName>
        <fullName evidence="5">Golgi phosphoprotein 3 GPP34</fullName>
    </submittedName>
</protein>
<keyword evidence="2" id="KW-0333">Golgi apparatus</keyword>
<dbReference type="GO" id="GO:0005737">
    <property type="term" value="C:cytoplasm"/>
    <property type="evidence" value="ECO:0007669"/>
    <property type="project" value="UniProtKB-ARBA"/>
</dbReference>
<dbReference type="Gene3D" id="1.10.3630.10">
    <property type="entry name" value="yeast vps74-n-term truncation variant domain like"/>
    <property type="match status" value="1"/>
</dbReference>
<dbReference type="InterPro" id="IPR008628">
    <property type="entry name" value="GPP34-like"/>
</dbReference>
<dbReference type="AlphaFoldDB" id="A0A2P8DMY6"/>
<sequence length="221" mass="23503">MPKTTIAEELLLLCYDPGTGRPLVDSTRLTCGLVGAMVADLALAGRLGIDAERLYPLDGAPMGDPQLDGFAARVAAEPRPRKIKWWVTKVQNARLRKALLGGAVAHGVLTHQARRALGIFPMNDYRPAQPGQRDDLVLRLGSVLRQEHPADSRSVALLALCGAVRVDRKLFRELPQGERRRMIKAVMAGDEIGRAVKSVIQSIEAATAAAASAGSAGAAGS</sequence>
<dbReference type="EMBL" id="PYGA01000005">
    <property type="protein sequence ID" value="PSK98559.1"/>
    <property type="molecule type" value="Genomic_DNA"/>
</dbReference>
<dbReference type="GO" id="GO:0012505">
    <property type="term" value="C:endomembrane system"/>
    <property type="evidence" value="ECO:0007669"/>
    <property type="project" value="UniProtKB-ARBA"/>
</dbReference>
<comment type="caution">
    <text evidence="5">The sequence shown here is derived from an EMBL/GenBank/DDBJ whole genome shotgun (WGS) entry which is preliminary data.</text>
</comment>
<accession>A0A2P8DMY6</accession>
<gene>
    <name evidence="5" type="ORF">CLV63_105233</name>
</gene>
<dbReference type="OrthoDB" id="4962633at2"/>
<dbReference type="Pfam" id="PF05719">
    <property type="entry name" value="GPP34"/>
    <property type="match status" value="1"/>
</dbReference>
<comment type="subcellular location">
    <subcellularLocation>
        <location evidence="1">Golgi apparatus membrane</location>
        <topology evidence="1">Peripheral membrane protein</topology>
        <orientation evidence="1">Cytoplasmic side</orientation>
    </subcellularLocation>
</comment>